<proteinExistence type="predicted"/>
<sequence>MESHWVGISKQCSGLCRKLAWMVGSSMAPSILRHVNPARGSVSSSVSRLTTFTSSGKLNSLPKSLITFRPGACMEATYSSYTELNSLGRLLNRPPYCWDTRKYCCVFRLFKLDNKTMADVPILWKIRWLFMLSRGNQLHLNREWVSGPSNISATAGKDSSGWEQTSVRLSGVTKFTSPLISVTSTTSISKLEGNFKMFVLTVQKK</sequence>
<dbReference type="Proteomes" id="UP000314294">
    <property type="component" value="Unassembled WGS sequence"/>
</dbReference>
<protein>
    <submittedName>
        <fullName evidence="1">Uncharacterized protein</fullName>
    </submittedName>
</protein>
<keyword evidence="2" id="KW-1185">Reference proteome</keyword>
<comment type="caution">
    <text evidence="1">The sequence shown here is derived from an EMBL/GenBank/DDBJ whole genome shotgun (WGS) entry which is preliminary data.</text>
</comment>
<dbReference type="EMBL" id="SRLO01000002">
    <property type="protein sequence ID" value="TNN89141.1"/>
    <property type="molecule type" value="Genomic_DNA"/>
</dbReference>
<evidence type="ECO:0000313" key="2">
    <source>
        <dbReference type="Proteomes" id="UP000314294"/>
    </source>
</evidence>
<dbReference type="AlphaFoldDB" id="A0A4Z2JGP4"/>
<reference evidence="1 2" key="1">
    <citation type="submission" date="2019-03" db="EMBL/GenBank/DDBJ databases">
        <title>First draft genome of Liparis tanakae, snailfish: a comprehensive survey of snailfish specific genes.</title>
        <authorList>
            <person name="Kim W."/>
            <person name="Song I."/>
            <person name="Jeong J.-H."/>
            <person name="Kim D."/>
            <person name="Kim S."/>
            <person name="Ryu S."/>
            <person name="Song J.Y."/>
            <person name="Lee S.K."/>
        </authorList>
    </citation>
    <scope>NUCLEOTIDE SEQUENCE [LARGE SCALE GENOMIC DNA]</scope>
    <source>
        <tissue evidence="1">Muscle</tissue>
    </source>
</reference>
<organism evidence="1 2">
    <name type="scientific">Liparis tanakae</name>
    <name type="common">Tanaka's snailfish</name>
    <dbReference type="NCBI Taxonomy" id="230148"/>
    <lineage>
        <taxon>Eukaryota</taxon>
        <taxon>Metazoa</taxon>
        <taxon>Chordata</taxon>
        <taxon>Craniata</taxon>
        <taxon>Vertebrata</taxon>
        <taxon>Euteleostomi</taxon>
        <taxon>Actinopterygii</taxon>
        <taxon>Neopterygii</taxon>
        <taxon>Teleostei</taxon>
        <taxon>Neoteleostei</taxon>
        <taxon>Acanthomorphata</taxon>
        <taxon>Eupercaria</taxon>
        <taxon>Perciformes</taxon>
        <taxon>Cottioidei</taxon>
        <taxon>Cottales</taxon>
        <taxon>Liparidae</taxon>
        <taxon>Liparis</taxon>
    </lineage>
</organism>
<evidence type="ECO:0000313" key="1">
    <source>
        <dbReference type="EMBL" id="TNN89141.1"/>
    </source>
</evidence>
<name>A0A4Z2JGP4_9TELE</name>
<accession>A0A4Z2JGP4</accession>
<gene>
    <name evidence="1" type="ORF">EYF80_000429</name>
</gene>